<sequence length="239" mass="27295">MDPEEFFRDVFGYRIADFELSGRSALTERNVTDKIKSMYNVYDKLRKSRVRGGPAFEQQLEGFRNSLAEVMWVGNLSKGPPTVAEKRKAEHLACVEPTKRRRVQHKQESGKSGLPATFPCSIRLCTRFKLEPIELISGMRDTAEVERSVNQMNLICNDSRTRTLIINLSSLMFININGPEVLDLNVTSYAKLWLVNHATADRKQGQKREGKRGLVYTGKLVMYGNENRKPLIQNRCLVV</sequence>
<name>A0AAE1LHT6_9NEOP</name>
<proteinExistence type="predicted"/>
<gene>
    <name evidence="1" type="ORF">KUF71_009242</name>
</gene>
<organism evidence="1 2">
    <name type="scientific">Frankliniella fusca</name>
    <dbReference type="NCBI Taxonomy" id="407009"/>
    <lineage>
        <taxon>Eukaryota</taxon>
        <taxon>Metazoa</taxon>
        <taxon>Ecdysozoa</taxon>
        <taxon>Arthropoda</taxon>
        <taxon>Hexapoda</taxon>
        <taxon>Insecta</taxon>
        <taxon>Pterygota</taxon>
        <taxon>Neoptera</taxon>
        <taxon>Paraneoptera</taxon>
        <taxon>Thysanoptera</taxon>
        <taxon>Terebrantia</taxon>
        <taxon>Thripoidea</taxon>
        <taxon>Thripidae</taxon>
        <taxon>Frankliniella</taxon>
    </lineage>
</organism>
<dbReference type="AlphaFoldDB" id="A0AAE1LHT6"/>
<accession>A0AAE1LHT6</accession>
<reference evidence="1" key="1">
    <citation type="submission" date="2021-07" db="EMBL/GenBank/DDBJ databases">
        <authorList>
            <person name="Catto M.A."/>
            <person name="Jacobson A."/>
            <person name="Kennedy G."/>
            <person name="Labadie P."/>
            <person name="Hunt B.G."/>
            <person name="Srinivasan R."/>
        </authorList>
    </citation>
    <scope>NUCLEOTIDE SEQUENCE</scope>
    <source>
        <strain evidence="1">PL_HMW_Pooled</strain>
        <tissue evidence="1">Head</tissue>
    </source>
</reference>
<evidence type="ECO:0000313" key="1">
    <source>
        <dbReference type="EMBL" id="KAK3919955.1"/>
    </source>
</evidence>
<evidence type="ECO:0000313" key="2">
    <source>
        <dbReference type="Proteomes" id="UP001219518"/>
    </source>
</evidence>
<keyword evidence="2" id="KW-1185">Reference proteome</keyword>
<dbReference type="GO" id="GO:0016874">
    <property type="term" value="F:ligase activity"/>
    <property type="evidence" value="ECO:0007669"/>
    <property type="project" value="UniProtKB-KW"/>
</dbReference>
<dbReference type="EMBL" id="JAHWGI010000985">
    <property type="protein sequence ID" value="KAK3919955.1"/>
    <property type="molecule type" value="Genomic_DNA"/>
</dbReference>
<reference evidence="1" key="2">
    <citation type="journal article" date="2023" name="BMC Genomics">
        <title>Pest status, molecular evolution, and epigenetic factors derived from the genome assembly of Frankliniella fusca, a thysanopteran phytovirus vector.</title>
        <authorList>
            <person name="Catto M.A."/>
            <person name="Labadie P.E."/>
            <person name="Jacobson A.L."/>
            <person name="Kennedy G.G."/>
            <person name="Srinivasan R."/>
            <person name="Hunt B.G."/>
        </authorList>
    </citation>
    <scope>NUCLEOTIDE SEQUENCE</scope>
    <source>
        <strain evidence="1">PL_HMW_Pooled</strain>
    </source>
</reference>
<keyword evidence="1" id="KW-0436">Ligase</keyword>
<comment type="caution">
    <text evidence="1">The sequence shown here is derived from an EMBL/GenBank/DDBJ whole genome shotgun (WGS) entry which is preliminary data.</text>
</comment>
<dbReference type="Proteomes" id="UP001219518">
    <property type="component" value="Unassembled WGS sequence"/>
</dbReference>
<protein>
    <submittedName>
        <fullName evidence="1">E3 SUMO-protein ligase KIAA1586</fullName>
    </submittedName>
</protein>